<evidence type="ECO:0000256" key="5">
    <source>
        <dbReference type="ARBA" id="ARBA00022825"/>
    </source>
</evidence>
<dbReference type="GO" id="GO:0004252">
    <property type="term" value="F:serine-type endopeptidase activity"/>
    <property type="evidence" value="ECO:0007669"/>
    <property type="project" value="InterPro"/>
</dbReference>
<dbReference type="PATRIC" id="fig|989403.3.peg.5072"/>
<reference evidence="7 8" key="1">
    <citation type="journal article" date="2016" name="Front. Microbiol.">
        <title>Comparative Genomic Analysis Reveals a Diverse Repertoire of Genes Involved in Prokaryote-Eukaryote Interactions within the Pseudovibrio Genus.</title>
        <authorList>
            <person name="Romano S."/>
            <person name="Fernandez-Guerra A."/>
            <person name="Reen F.J."/>
            <person name="Glockner F.O."/>
            <person name="Crowley S.P."/>
            <person name="O'Sullivan O."/>
            <person name="Cotter P.D."/>
            <person name="Adams C."/>
            <person name="Dobson A.D."/>
            <person name="O'Gara F."/>
        </authorList>
    </citation>
    <scope>NUCLEOTIDE SEQUENCE [LARGE SCALE GENOMIC DNA]</scope>
    <source>
        <strain evidence="7 8">Ad2</strain>
    </source>
</reference>
<evidence type="ECO:0000256" key="2">
    <source>
        <dbReference type="ARBA" id="ARBA00022490"/>
    </source>
</evidence>
<dbReference type="InterPro" id="IPR001907">
    <property type="entry name" value="ClpP"/>
</dbReference>
<evidence type="ECO:0000256" key="3">
    <source>
        <dbReference type="ARBA" id="ARBA00022670"/>
    </source>
</evidence>
<dbReference type="Gene3D" id="3.90.226.10">
    <property type="entry name" value="2-enoyl-CoA Hydratase, Chain A, domain 1"/>
    <property type="match status" value="1"/>
</dbReference>
<dbReference type="AlphaFoldDB" id="A0A165SW06"/>
<dbReference type="NCBIfam" id="NF045542">
    <property type="entry name" value="Clp_rel_HeadMat"/>
    <property type="match status" value="1"/>
</dbReference>
<protein>
    <recommendedName>
        <fullName evidence="6">ATP-dependent Clp protease proteolytic subunit</fullName>
    </recommendedName>
</protein>
<dbReference type="RefSeq" id="WP_068011159.1">
    <property type="nucleotide sequence ID" value="NZ_FOFM01000004.1"/>
</dbReference>
<keyword evidence="2" id="KW-0963">Cytoplasm</keyword>
<dbReference type="SUPFAM" id="SSF52096">
    <property type="entry name" value="ClpP/crotonase"/>
    <property type="match status" value="1"/>
</dbReference>
<comment type="caution">
    <text evidence="7">The sequence shown here is derived from an EMBL/GenBank/DDBJ whole genome shotgun (WGS) entry which is preliminary data.</text>
</comment>
<dbReference type="InterPro" id="IPR023562">
    <property type="entry name" value="ClpP/TepA"/>
</dbReference>
<keyword evidence="8" id="KW-1185">Reference proteome</keyword>
<keyword evidence="3 7" id="KW-0645">Protease</keyword>
<evidence type="ECO:0000256" key="1">
    <source>
        <dbReference type="ARBA" id="ARBA00007039"/>
    </source>
</evidence>
<dbReference type="STRING" id="989403.SAMN05421798_10476"/>
<comment type="similarity">
    <text evidence="1 6">Belongs to the peptidase S14 family.</text>
</comment>
<dbReference type="PANTHER" id="PTHR10381">
    <property type="entry name" value="ATP-DEPENDENT CLP PROTEASE PROTEOLYTIC SUBUNIT"/>
    <property type="match status" value="1"/>
</dbReference>
<evidence type="ECO:0000256" key="4">
    <source>
        <dbReference type="ARBA" id="ARBA00022801"/>
    </source>
</evidence>
<proteinExistence type="inferred from homology"/>
<keyword evidence="4 7" id="KW-0378">Hydrolase</keyword>
<accession>A0A165SW06</accession>
<organism evidence="7 8">
    <name type="scientific">Pseudovibrio axinellae</name>
    <dbReference type="NCBI Taxonomy" id="989403"/>
    <lineage>
        <taxon>Bacteria</taxon>
        <taxon>Pseudomonadati</taxon>
        <taxon>Pseudomonadota</taxon>
        <taxon>Alphaproteobacteria</taxon>
        <taxon>Hyphomicrobiales</taxon>
        <taxon>Stappiaceae</taxon>
        <taxon>Pseudovibrio</taxon>
    </lineage>
</organism>
<dbReference type="Proteomes" id="UP000076577">
    <property type="component" value="Unassembled WGS sequence"/>
</dbReference>
<dbReference type="CDD" id="cd07016">
    <property type="entry name" value="S14_ClpP_1"/>
    <property type="match status" value="1"/>
</dbReference>
<dbReference type="InterPro" id="IPR029045">
    <property type="entry name" value="ClpP/crotonase-like_dom_sf"/>
</dbReference>
<dbReference type="GO" id="GO:0004176">
    <property type="term" value="F:ATP-dependent peptidase activity"/>
    <property type="evidence" value="ECO:0007669"/>
    <property type="project" value="InterPro"/>
</dbReference>
<dbReference type="PANTHER" id="PTHR10381:SF70">
    <property type="entry name" value="ATP-DEPENDENT CLP PROTEASE PROTEOLYTIC SUBUNIT"/>
    <property type="match status" value="1"/>
</dbReference>
<gene>
    <name evidence="7" type="primary">clpP_3</name>
    <name evidence="7" type="ORF">PsAD2_04632</name>
</gene>
<evidence type="ECO:0000313" key="7">
    <source>
        <dbReference type="EMBL" id="KZL04549.1"/>
    </source>
</evidence>
<sequence>MSIRNLPNVPVLAGKGLQSAIAESVRQRWNPDLKAAAGEDGENTISILDPIGESWMYDGVTAKRIAAALRNIGDEDVVVSINSPGGDFFEGLAIYNLLREHKAKVTIKVLGLAASAASVIAMAADEIQIGRAAFFMIHNTWVCACGDRHAFQEVADWLKPFDEAAISIYHARTKISEKELGNQLDKETWINGETAVEQGFADALLASDEVDQAPSQASDKPSPNAAQKELDILLTRLNIPKSKRRSLCAALKGSTSGAAPSGMSGAAVHAGVEKLLVKIASL</sequence>
<name>A0A165SW06_9HYPH</name>
<dbReference type="OrthoDB" id="9806592at2"/>
<dbReference type="EMBL" id="LMCB01000161">
    <property type="protein sequence ID" value="KZL04549.1"/>
    <property type="molecule type" value="Genomic_DNA"/>
</dbReference>
<dbReference type="GO" id="GO:0051117">
    <property type="term" value="F:ATPase binding"/>
    <property type="evidence" value="ECO:0007669"/>
    <property type="project" value="TreeGrafter"/>
</dbReference>
<evidence type="ECO:0000256" key="6">
    <source>
        <dbReference type="RuleBase" id="RU003567"/>
    </source>
</evidence>
<keyword evidence="5" id="KW-0720">Serine protease</keyword>
<evidence type="ECO:0000313" key="8">
    <source>
        <dbReference type="Proteomes" id="UP000076577"/>
    </source>
</evidence>
<dbReference type="GO" id="GO:0009368">
    <property type="term" value="C:endopeptidase Clp complex"/>
    <property type="evidence" value="ECO:0007669"/>
    <property type="project" value="TreeGrafter"/>
</dbReference>
<dbReference type="PRINTS" id="PR00127">
    <property type="entry name" value="CLPPROTEASEP"/>
</dbReference>
<dbReference type="Pfam" id="PF00574">
    <property type="entry name" value="CLP_protease"/>
    <property type="match status" value="1"/>
</dbReference>
<dbReference type="GO" id="GO:0006515">
    <property type="term" value="P:protein quality control for misfolded or incompletely synthesized proteins"/>
    <property type="evidence" value="ECO:0007669"/>
    <property type="project" value="TreeGrafter"/>
</dbReference>